<dbReference type="HOGENOM" id="CLU_1461755_0_0_1"/>
<name>S3BRZ4_OPHP1</name>
<organism evidence="4 5">
    <name type="scientific">Ophiostoma piceae (strain UAMH 11346)</name>
    <name type="common">Sap stain fungus</name>
    <dbReference type="NCBI Taxonomy" id="1262450"/>
    <lineage>
        <taxon>Eukaryota</taxon>
        <taxon>Fungi</taxon>
        <taxon>Dikarya</taxon>
        <taxon>Ascomycota</taxon>
        <taxon>Pezizomycotina</taxon>
        <taxon>Sordariomycetes</taxon>
        <taxon>Sordariomycetidae</taxon>
        <taxon>Ophiostomatales</taxon>
        <taxon>Ophiostomataceae</taxon>
        <taxon>Ophiostoma</taxon>
    </lineage>
</organism>
<dbReference type="SUPFAM" id="SSF53933">
    <property type="entry name" value="Microbial ribonucleases"/>
    <property type="match status" value="1"/>
</dbReference>
<protein>
    <submittedName>
        <fullName evidence="4">Uncharacterized protein</fullName>
    </submittedName>
</protein>
<dbReference type="Gene3D" id="3.10.450.30">
    <property type="entry name" value="Microbial ribonucleases"/>
    <property type="match status" value="1"/>
</dbReference>
<gene>
    <name evidence="4" type="ORF">F503_04917</name>
</gene>
<dbReference type="GO" id="GO:0004540">
    <property type="term" value="F:RNA nuclease activity"/>
    <property type="evidence" value="ECO:0007669"/>
    <property type="project" value="InterPro"/>
</dbReference>
<evidence type="ECO:0000256" key="1">
    <source>
        <dbReference type="ARBA" id="ARBA00022722"/>
    </source>
</evidence>
<evidence type="ECO:0000256" key="3">
    <source>
        <dbReference type="SAM" id="MobiDB-lite"/>
    </source>
</evidence>
<dbReference type="GO" id="GO:0003723">
    <property type="term" value="F:RNA binding"/>
    <property type="evidence" value="ECO:0007669"/>
    <property type="project" value="InterPro"/>
</dbReference>
<accession>S3BRZ4</accession>
<dbReference type="AlphaFoldDB" id="S3BRZ4"/>
<dbReference type="VEuPathDB" id="FungiDB:F503_04917"/>
<dbReference type="EMBL" id="KE148163">
    <property type="protein sequence ID" value="EPE04069.1"/>
    <property type="molecule type" value="Genomic_DNA"/>
</dbReference>
<dbReference type="GO" id="GO:0016787">
    <property type="term" value="F:hydrolase activity"/>
    <property type="evidence" value="ECO:0007669"/>
    <property type="project" value="UniProtKB-KW"/>
</dbReference>
<evidence type="ECO:0000313" key="4">
    <source>
        <dbReference type="EMBL" id="EPE04069.1"/>
    </source>
</evidence>
<feature type="compositionally biased region" description="Low complexity" evidence="3">
    <location>
        <begin position="144"/>
        <end position="160"/>
    </location>
</feature>
<dbReference type="InterPro" id="IPR016191">
    <property type="entry name" value="Ribonuclease/ribotoxin"/>
</dbReference>
<keyword evidence="2" id="KW-0378">Hydrolase</keyword>
<reference evidence="4 5" key="1">
    <citation type="journal article" date="2013" name="BMC Genomics">
        <title>The genome and transcriptome of the pine saprophyte Ophiostoma piceae, and a comparison with the bark beetle-associated pine pathogen Grosmannia clavigera.</title>
        <authorList>
            <person name="Haridas S."/>
            <person name="Wang Y."/>
            <person name="Lim L."/>
            <person name="Massoumi Alamouti S."/>
            <person name="Jackman S."/>
            <person name="Docking R."/>
            <person name="Robertson G."/>
            <person name="Birol I."/>
            <person name="Bohlmann J."/>
            <person name="Breuil C."/>
        </authorList>
    </citation>
    <scope>NUCLEOTIDE SEQUENCE [LARGE SCALE GENOMIC DNA]</scope>
    <source>
        <strain evidence="4 5">UAMH 11346</strain>
    </source>
</reference>
<feature type="compositionally biased region" description="Polar residues" evidence="3">
    <location>
        <begin position="161"/>
        <end position="174"/>
    </location>
</feature>
<keyword evidence="5" id="KW-1185">Reference proteome</keyword>
<evidence type="ECO:0000313" key="5">
    <source>
        <dbReference type="Proteomes" id="UP000016923"/>
    </source>
</evidence>
<sequence length="185" mass="20876">MRKPTPSNITGWVYHTTPDAEGITWDEAAAQLAAYVNKQNFVELKGVRHRFQRLFWKYPSLLSNHENLPLRIRRKTGQDFLHIPVMPVSQLSESRKVGPGPARIVYVEGIHDTFDIIYHDDKKTKHENAKFYPYSMAEKKRLARSATSPPAAPSTLAAPSTNIPETSSTSTNRFASLATRADNNL</sequence>
<evidence type="ECO:0000256" key="2">
    <source>
        <dbReference type="ARBA" id="ARBA00022801"/>
    </source>
</evidence>
<feature type="region of interest" description="Disordered" evidence="3">
    <location>
        <begin position="142"/>
        <end position="185"/>
    </location>
</feature>
<keyword evidence="1" id="KW-0540">Nuclease</keyword>
<dbReference type="Proteomes" id="UP000016923">
    <property type="component" value="Unassembled WGS sequence"/>
</dbReference>
<proteinExistence type="predicted"/>